<dbReference type="Gene3D" id="2.60.40.60">
    <property type="entry name" value="Cadherins"/>
    <property type="match status" value="3"/>
</dbReference>
<dbReference type="InterPro" id="IPR015919">
    <property type="entry name" value="Cadherin-like_sf"/>
</dbReference>
<reference evidence="11" key="1">
    <citation type="submission" date="2022-11" db="UniProtKB">
        <authorList>
            <consortium name="WormBaseParasite"/>
        </authorList>
    </citation>
    <scope>IDENTIFICATION</scope>
</reference>
<keyword evidence="8" id="KW-0732">Signal</keyword>
<keyword evidence="6" id="KW-0472">Membrane</keyword>
<dbReference type="PRINTS" id="PR00205">
    <property type="entry name" value="CADHERIN"/>
</dbReference>
<organism evidence="10 11">
    <name type="scientific">Parascaris equorum</name>
    <name type="common">Equine roundworm</name>
    <dbReference type="NCBI Taxonomy" id="6256"/>
    <lineage>
        <taxon>Eukaryota</taxon>
        <taxon>Metazoa</taxon>
        <taxon>Ecdysozoa</taxon>
        <taxon>Nematoda</taxon>
        <taxon>Chromadorea</taxon>
        <taxon>Rhabditida</taxon>
        <taxon>Spirurina</taxon>
        <taxon>Ascaridomorpha</taxon>
        <taxon>Ascaridoidea</taxon>
        <taxon>Ascarididae</taxon>
        <taxon>Parascaris</taxon>
    </lineage>
</organism>
<dbReference type="Proteomes" id="UP000887564">
    <property type="component" value="Unplaced"/>
</dbReference>
<accession>A0A914R3T8</accession>
<evidence type="ECO:0000313" key="11">
    <source>
        <dbReference type="WBParaSite" id="PEQ_0000127401-mRNA-1"/>
    </source>
</evidence>
<feature type="signal peptide" evidence="8">
    <location>
        <begin position="1"/>
        <end position="23"/>
    </location>
</feature>
<dbReference type="PANTHER" id="PTHR24026:SF126">
    <property type="entry name" value="PROTOCADHERIN FAT 4"/>
    <property type="match status" value="1"/>
</dbReference>
<dbReference type="PROSITE" id="PS00232">
    <property type="entry name" value="CADHERIN_1"/>
    <property type="match status" value="1"/>
</dbReference>
<keyword evidence="3" id="KW-0677">Repeat</keyword>
<dbReference type="GO" id="GO:0005886">
    <property type="term" value="C:plasma membrane"/>
    <property type="evidence" value="ECO:0007669"/>
    <property type="project" value="InterPro"/>
</dbReference>
<feature type="domain" description="Cadherin" evidence="9">
    <location>
        <begin position="264"/>
        <end position="356"/>
    </location>
</feature>
<keyword evidence="4 7" id="KW-0106">Calcium</keyword>
<feature type="chain" id="PRO_5037456714" evidence="8">
    <location>
        <begin position="24"/>
        <end position="383"/>
    </location>
</feature>
<dbReference type="PROSITE" id="PS50268">
    <property type="entry name" value="CADHERIN_2"/>
    <property type="match status" value="3"/>
</dbReference>
<keyword evidence="5" id="KW-1133">Transmembrane helix</keyword>
<sequence>ALFTFSLTLHLHFSVVLYFAVVAHEDGKESSVPLEIFIEDVNDNPPMFTQPLYTATTREDISIGKTILTGTFTLAISNQYRERFFIYRFNVTATDRGDPPLRSSATVHIRTENTNDEAPEFIPTRLYTAFVAEDSDKDVITICLTLKHFAFQVTYAFLLSEGVEAKATDLFEIDKDTGLIKLRPNVKSTDLLHTDSPYNLTVIARDDGTCCGEEGAGNLHFQTATVLIGIADVNNNKPEFRECETYSHIAKIEEGDYKVNAPVILKVVATDEDSPPNGDIVYSLYYSQSESRKPFVINPETGELKPSPFVRFDREQRAYEEVTVKVSKISHSLKSSMIKHPFAFVKVAIYSQIPEFFPSSRRFTLIQPANCLVLNENFTLVQN</sequence>
<evidence type="ECO:0000256" key="3">
    <source>
        <dbReference type="ARBA" id="ARBA00022737"/>
    </source>
</evidence>
<dbReference type="InterPro" id="IPR002126">
    <property type="entry name" value="Cadherin-like_dom"/>
</dbReference>
<evidence type="ECO:0000256" key="7">
    <source>
        <dbReference type="PROSITE-ProRule" id="PRU00043"/>
    </source>
</evidence>
<evidence type="ECO:0000313" key="10">
    <source>
        <dbReference type="Proteomes" id="UP000887564"/>
    </source>
</evidence>
<protein>
    <submittedName>
        <fullName evidence="11">Cadherin domain-containing protein</fullName>
    </submittedName>
</protein>
<dbReference type="GO" id="GO:0007156">
    <property type="term" value="P:homophilic cell adhesion via plasma membrane adhesion molecules"/>
    <property type="evidence" value="ECO:0007669"/>
    <property type="project" value="InterPro"/>
</dbReference>
<dbReference type="Pfam" id="PF00028">
    <property type="entry name" value="Cadherin"/>
    <property type="match status" value="1"/>
</dbReference>
<proteinExistence type="predicted"/>
<keyword evidence="10" id="KW-1185">Reference proteome</keyword>
<evidence type="ECO:0000256" key="8">
    <source>
        <dbReference type="SAM" id="SignalP"/>
    </source>
</evidence>
<name>A0A914R3T8_PAREQ</name>
<dbReference type="GO" id="GO:0005509">
    <property type="term" value="F:calcium ion binding"/>
    <property type="evidence" value="ECO:0007669"/>
    <property type="project" value="UniProtKB-UniRule"/>
</dbReference>
<evidence type="ECO:0000256" key="2">
    <source>
        <dbReference type="ARBA" id="ARBA00022692"/>
    </source>
</evidence>
<dbReference type="SMART" id="SM00112">
    <property type="entry name" value="CA"/>
    <property type="match status" value="3"/>
</dbReference>
<dbReference type="WBParaSite" id="PEQ_0000127401-mRNA-1">
    <property type="protein sequence ID" value="PEQ_0000127401-mRNA-1"/>
    <property type="gene ID" value="PEQ_0000127401"/>
</dbReference>
<dbReference type="PANTHER" id="PTHR24026">
    <property type="entry name" value="FAT ATYPICAL CADHERIN-RELATED"/>
    <property type="match status" value="1"/>
</dbReference>
<dbReference type="InterPro" id="IPR020894">
    <property type="entry name" value="Cadherin_CS"/>
</dbReference>
<evidence type="ECO:0000259" key="9">
    <source>
        <dbReference type="PROSITE" id="PS50268"/>
    </source>
</evidence>
<evidence type="ECO:0000256" key="5">
    <source>
        <dbReference type="ARBA" id="ARBA00022989"/>
    </source>
</evidence>
<evidence type="ECO:0000256" key="4">
    <source>
        <dbReference type="ARBA" id="ARBA00022837"/>
    </source>
</evidence>
<evidence type="ECO:0000256" key="6">
    <source>
        <dbReference type="ARBA" id="ARBA00023136"/>
    </source>
</evidence>
<comment type="subcellular location">
    <subcellularLocation>
        <location evidence="1">Membrane</location>
    </subcellularLocation>
</comment>
<evidence type="ECO:0000256" key="1">
    <source>
        <dbReference type="ARBA" id="ARBA00004370"/>
    </source>
</evidence>
<dbReference type="SUPFAM" id="SSF49313">
    <property type="entry name" value="Cadherin-like"/>
    <property type="match status" value="3"/>
</dbReference>
<dbReference type="CDD" id="cd11304">
    <property type="entry name" value="Cadherin_repeat"/>
    <property type="match status" value="3"/>
</dbReference>
<feature type="domain" description="Cadherin" evidence="9">
    <location>
        <begin position="132"/>
        <end position="240"/>
    </location>
</feature>
<dbReference type="AlphaFoldDB" id="A0A914R3T8"/>
<feature type="domain" description="Cadherin" evidence="9">
    <location>
        <begin position="81"/>
        <end position="121"/>
    </location>
</feature>
<keyword evidence="2" id="KW-0812">Transmembrane</keyword>